<evidence type="ECO:0000256" key="9">
    <source>
        <dbReference type="RuleBase" id="RU363034"/>
    </source>
</evidence>
<name>A0A182V407_ANOME</name>
<dbReference type="GO" id="GO:0004252">
    <property type="term" value="F:serine-type endopeptidase activity"/>
    <property type="evidence" value="ECO:0007669"/>
    <property type="project" value="InterPro"/>
</dbReference>
<keyword evidence="7" id="KW-0325">Glycoprotein</keyword>
<dbReference type="CDD" id="cd00190">
    <property type="entry name" value="Tryp_SPc"/>
    <property type="match status" value="1"/>
</dbReference>
<dbReference type="PROSITE" id="PS00134">
    <property type="entry name" value="TRYPSIN_HIS"/>
    <property type="match status" value="1"/>
</dbReference>
<dbReference type="InterPro" id="IPR001314">
    <property type="entry name" value="Peptidase_S1A"/>
</dbReference>
<comment type="similarity">
    <text evidence="8">Belongs to the peptidase S1 family. CLIP subfamily.</text>
</comment>
<reference evidence="12" key="1">
    <citation type="submission" date="2020-05" db="UniProtKB">
        <authorList>
            <consortium name="EnsemblMetazoa"/>
        </authorList>
    </citation>
    <scope>IDENTIFICATION</scope>
    <source>
        <strain evidence="12">MAF</strain>
    </source>
</reference>
<feature type="compositionally biased region" description="Acidic residues" evidence="10">
    <location>
        <begin position="199"/>
        <end position="213"/>
    </location>
</feature>
<keyword evidence="5" id="KW-0391">Immunity</keyword>
<evidence type="ECO:0000256" key="8">
    <source>
        <dbReference type="ARBA" id="ARBA00024195"/>
    </source>
</evidence>
<proteinExistence type="inferred from homology"/>
<dbReference type="SUPFAM" id="SSF50494">
    <property type="entry name" value="Trypsin-like serine proteases"/>
    <property type="match status" value="1"/>
</dbReference>
<dbReference type="GO" id="GO:0005576">
    <property type="term" value="C:extracellular region"/>
    <property type="evidence" value="ECO:0007669"/>
    <property type="project" value="UniProtKB-SubCell"/>
</dbReference>
<evidence type="ECO:0000256" key="6">
    <source>
        <dbReference type="ARBA" id="ARBA00023157"/>
    </source>
</evidence>
<accession>A0A182V407</accession>
<dbReference type="GO" id="GO:0006508">
    <property type="term" value="P:proteolysis"/>
    <property type="evidence" value="ECO:0007669"/>
    <property type="project" value="UniProtKB-KW"/>
</dbReference>
<keyword evidence="6" id="KW-1015">Disulfide bond</keyword>
<organism evidence="12 13">
    <name type="scientific">Anopheles merus</name>
    <name type="common">Mosquito</name>
    <dbReference type="NCBI Taxonomy" id="30066"/>
    <lineage>
        <taxon>Eukaryota</taxon>
        <taxon>Metazoa</taxon>
        <taxon>Ecdysozoa</taxon>
        <taxon>Arthropoda</taxon>
        <taxon>Hexapoda</taxon>
        <taxon>Insecta</taxon>
        <taxon>Pterygota</taxon>
        <taxon>Neoptera</taxon>
        <taxon>Endopterygota</taxon>
        <taxon>Diptera</taxon>
        <taxon>Nematocera</taxon>
        <taxon>Culicoidea</taxon>
        <taxon>Culicidae</taxon>
        <taxon>Anophelinae</taxon>
        <taxon>Anopheles</taxon>
    </lineage>
</organism>
<evidence type="ECO:0000259" key="11">
    <source>
        <dbReference type="PROSITE" id="PS50240"/>
    </source>
</evidence>
<sequence>MCTGRGEFGKGDVKCEKCTTVCGDKTMRRMANSLAAAWLLLCLSGLCWGYLQECDPEQRCVQLALCGQYLHYVNEPPKYWPPSVRDEALRQLCDVQKAVNGSKIYYICCNRKEILCGVTRVQLIAYGQPARAYAFPWMALLETSVSDDLPCGGSLISDRHILTAAHCVKARKVVAVRVGVHDLNEPQRDCDDRIHFKDDEYDSGESEEEETVDGAEYSTSCGPPAQRIPIETIVTHPKYSARSKRNDLAIIHLQYPAIIGYNVIPICLPLTEQLRAYRPADSFVTGWGLTETGQRSAVLRYAILPALPLPDCAMRIKELDRIIVLDDGHLCAGGNNRTAHCHGDSGGPLQYVSDSTRFVLQGVVSFGVKTCGTKIAPGVFANVTHFIDWIVQEANVLN</sequence>
<dbReference type="Proteomes" id="UP000075903">
    <property type="component" value="Unassembled WGS sequence"/>
</dbReference>
<evidence type="ECO:0000256" key="1">
    <source>
        <dbReference type="ARBA" id="ARBA00004613"/>
    </source>
</evidence>
<feature type="region of interest" description="Disordered" evidence="10">
    <location>
        <begin position="197"/>
        <end position="220"/>
    </location>
</feature>
<dbReference type="PRINTS" id="PR00722">
    <property type="entry name" value="CHYMOTRYPSIN"/>
</dbReference>
<dbReference type="InterPro" id="IPR009003">
    <property type="entry name" value="Peptidase_S1_PA"/>
</dbReference>
<dbReference type="EnsemblMetazoa" id="AMEM008470-RA">
    <property type="protein sequence ID" value="AMEM008470-PA"/>
    <property type="gene ID" value="AMEM008470"/>
</dbReference>
<dbReference type="InterPro" id="IPR043504">
    <property type="entry name" value="Peptidase_S1_PA_chymotrypsin"/>
</dbReference>
<dbReference type="PROSITE" id="PS50240">
    <property type="entry name" value="TRYPSIN_DOM"/>
    <property type="match status" value="1"/>
</dbReference>
<dbReference type="PROSITE" id="PS00135">
    <property type="entry name" value="TRYPSIN_SER"/>
    <property type="match status" value="1"/>
</dbReference>
<dbReference type="VEuPathDB" id="VectorBase:AMEM008470"/>
<dbReference type="SMART" id="SM00020">
    <property type="entry name" value="Tryp_SPc"/>
    <property type="match status" value="1"/>
</dbReference>
<keyword evidence="9" id="KW-0720">Serine protease</keyword>
<dbReference type="Gene3D" id="2.40.10.10">
    <property type="entry name" value="Trypsin-like serine proteases"/>
    <property type="match status" value="2"/>
</dbReference>
<dbReference type="InterPro" id="IPR001254">
    <property type="entry name" value="Trypsin_dom"/>
</dbReference>
<dbReference type="InterPro" id="IPR051487">
    <property type="entry name" value="Ser/Thr_Proteases_Immune/Dev"/>
</dbReference>
<keyword evidence="3" id="KW-0399">Innate immunity</keyword>
<keyword evidence="13" id="KW-1185">Reference proteome</keyword>
<dbReference type="GO" id="GO:0045087">
    <property type="term" value="P:innate immune response"/>
    <property type="evidence" value="ECO:0007669"/>
    <property type="project" value="UniProtKB-KW"/>
</dbReference>
<dbReference type="STRING" id="30066.A0A182V407"/>
<evidence type="ECO:0000313" key="13">
    <source>
        <dbReference type="Proteomes" id="UP000075903"/>
    </source>
</evidence>
<evidence type="ECO:0000256" key="2">
    <source>
        <dbReference type="ARBA" id="ARBA00022525"/>
    </source>
</evidence>
<evidence type="ECO:0000256" key="7">
    <source>
        <dbReference type="ARBA" id="ARBA00023180"/>
    </source>
</evidence>
<dbReference type="VEuPathDB" id="VectorBase:AMEM21_002987"/>
<dbReference type="Pfam" id="PF00089">
    <property type="entry name" value="Trypsin"/>
    <property type="match status" value="2"/>
</dbReference>
<dbReference type="AlphaFoldDB" id="A0A182V407"/>
<keyword evidence="2" id="KW-0964">Secreted</keyword>
<protein>
    <recommendedName>
        <fullName evidence="11">Peptidase S1 domain-containing protein</fullName>
    </recommendedName>
</protein>
<keyword evidence="9" id="KW-0378">Hydrolase</keyword>
<evidence type="ECO:0000313" key="12">
    <source>
        <dbReference type="EnsemblMetazoa" id="AMEM008470-PA"/>
    </source>
</evidence>
<feature type="domain" description="Peptidase S1" evidence="11">
    <location>
        <begin position="124"/>
        <end position="395"/>
    </location>
</feature>
<evidence type="ECO:0000256" key="3">
    <source>
        <dbReference type="ARBA" id="ARBA00022588"/>
    </source>
</evidence>
<dbReference type="PANTHER" id="PTHR24256">
    <property type="entry name" value="TRYPTASE-RELATED"/>
    <property type="match status" value="1"/>
</dbReference>
<evidence type="ECO:0000256" key="4">
    <source>
        <dbReference type="ARBA" id="ARBA00022729"/>
    </source>
</evidence>
<comment type="subcellular location">
    <subcellularLocation>
        <location evidence="1">Secreted</location>
    </subcellularLocation>
</comment>
<evidence type="ECO:0000256" key="10">
    <source>
        <dbReference type="SAM" id="MobiDB-lite"/>
    </source>
</evidence>
<keyword evidence="9" id="KW-0645">Protease</keyword>
<dbReference type="InterPro" id="IPR033116">
    <property type="entry name" value="TRYPSIN_SER"/>
</dbReference>
<evidence type="ECO:0000256" key="5">
    <source>
        <dbReference type="ARBA" id="ARBA00022859"/>
    </source>
</evidence>
<dbReference type="InterPro" id="IPR018114">
    <property type="entry name" value="TRYPSIN_HIS"/>
</dbReference>
<keyword evidence="4" id="KW-0732">Signal</keyword>